<dbReference type="InterPro" id="IPR036047">
    <property type="entry name" value="F-box-like_dom_sf"/>
</dbReference>
<dbReference type="Proteomes" id="UP000308652">
    <property type="component" value="Unassembled WGS sequence"/>
</dbReference>
<accession>A0A5C3MKM8</accession>
<dbReference type="Gene3D" id="1.20.1280.50">
    <property type="match status" value="1"/>
</dbReference>
<dbReference type="SUPFAM" id="SSF81383">
    <property type="entry name" value="F-box domain"/>
    <property type="match status" value="1"/>
</dbReference>
<dbReference type="PROSITE" id="PS50181">
    <property type="entry name" value="FBOX"/>
    <property type="match status" value="1"/>
</dbReference>
<protein>
    <recommendedName>
        <fullName evidence="1">F-box domain-containing protein</fullName>
    </recommendedName>
</protein>
<feature type="domain" description="F-box" evidence="1">
    <location>
        <begin position="3"/>
        <end position="49"/>
    </location>
</feature>
<name>A0A5C3MKM8_9AGAR</name>
<evidence type="ECO:0000313" key="2">
    <source>
        <dbReference type="EMBL" id="TFK44936.1"/>
    </source>
</evidence>
<dbReference type="OrthoDB" id="2937711at2759"/>
<dbReference type="Pfam" id="PF00646">
    <property type="entry name" value="F-box"/>
    <property type="match status" value="1"/>
</dbReference>
<evidence type="ECO:0000313" key="3">
    <source>
        <dbReference type="Proteomes" id="UP000308652"/>
    </source>
</evidence>
<sequence>MCSTLLSHLPGDVLFDILKYCDLKDILSFSLVCSIFHGFSQKRALWITALERTRSFQQPIARPFHDDLTKYTFNELKRVVLHTLRLQRNWELPLPKILGNIKTFMLPGKLDTVFQIPGTELYLMHSTAMGNIVCWDVGLEKPVSAVVDIGGMITDRFLVQTEYGRASTAAVVSGHDLLMCHLIIISVEYGSGNVDIQVTFRRECFSQLLYLSVFSNEDIVGVVRCDLTLDVPRIEIVAFNQFLEDRMAVVQTDIEFRQLQQEVAVSFLDNDMTIHTSDSASHLLYACSKDLLPYCWNTDLQIQRVLNCSQSYEALETTQSLEDEDASSLQQEAILGANPIYGVRAISVLSEIRDKPSVYIRFWTAGTVGNISPRNAGDHIVKVSGRLQDWPGWLAFLLSHSGTIVLLAMKEEERSFLQLVRYDPLISTSSIHRLDIPDTIDLSIVYGLSLDDHLGVVTVVDRRGCLFAIPYA</sequence>
<proteinExistence type="predicted"/>
<reference evidence="2 3" key="1">
    <citation type="journal article" date="2019" name="Nat. Ecol. Evol.">
        <title>Megaphylogeny resolves global patterns of mushroom evolution.</title>
        <authorList>
            <person name="Varga T."/>
            <person name="Krizsan K."/>
            <person name="Foldi C."/>
            <person name="Dima B."/>
            <person name="Sanchez-Garcia M."/>
            <person name="Sanchez-Ramirez S."/>
            <person name="Szollosi G.J."/>
            <person name="Szarkandi J.G."/>
            <person name="Papp V."/>
            <person name="Albert L."/>
            <person name="Andreopoulos W."/>
            <person name="Angelini C."/>
            <person name="Antonin V."/>
            <person name="Barry K.W."/>
            <person name="Bougher N.L."/>
            <person name="Buchanan P."/>
            <person name="Buyck B."/>
            <person name="Bense V."/>
            <person name="Catcheside P."/>
            <person name="Chovatia M."/>
            <person name="Cooper J."/>
            <person name="Damon W."/>
            <person name="Desjardin D."/>
            <person name="Finy P."/>
            <person name="Geml J."/>
            <person name="Haridas S."/>
            <person name="Hughes K."/>
            <person name="Justo A."/>
            <person name="Karasinski D."/>
            <person name="Kautmanova I."/>
            <person name="Kiss B."/>
            <person name="Kocsube S."/>
            <person name="Kotiranta H."/>
            <person name="LaButti K.M."/>
            <person name="Lechner B.E."/>
            <person name="Liimatainen K."/>
            <person name="Lipzen A."/>
            <person name="Lukacs Z."/>
            <person name="Mihaltcheva S."/>
            <person name="Morgado L.N."/>
            <person name="Niskanen T."/>
            <person name="Noordeloos M.E."/>
            <person name="Ohm R.A."/>
            <person name="Ortiz-Santana B."/>
            <person name="Ovrebo C."/>
            <person name="Racz N."/>
            <person name="Riley R."/>
            <person name="Savchenko A."/>
            <person name="Shiryaev A."/>
            <person name="Soop K."/>
            <person name="Spirin V."/>
            <person name="Szebenyi C."/>
            <person name="Tomsovsky M."/>
            <person name="Tulloss R.E."/>
            <person name="Uehling J."/>
            <person name="Grigoriev I.V."/>
            <person name="Vagvolgyi C."/>
            <person name="Papp T."/>
            <person name="Martin F.M."/>
            <person name="Miettinen O."/>
            <person name="Hibbett D.S."/>
            <person name="Nagy L.G."/>
        </authorList>
    </citation>
    <scope>NUCLEOTIDE SEQUENCE [LARGE SCALE GENOMIC DNA]</scope>
    <source>
        <strain evidence="2 3">CBS 166.37</strain>
    </source>
</reference>
<gene>
    <name evidence="2" type="ORF">BDQ12DRAFT_42575</name>
</gene>
<evidence type="ECO:0000259" key="1">
    <source>
        <dbReference type="PROSITE" id="PS50181"/>
    </source>
</evidence>
<organism evidence="2 3">
    <name type="scientific">Crucibulum laeve</name>
    <dbReference type="NCBI Taxonomy" id="68775"/>
    <lineage>
        <taxon>Eukaryota</taxon>
        <taxon>Fungi</taxon>
        <taxon>Dikarya</taxon>
        <taxon>Basidiomycota</taxon>
        <taxon>Agaricomycotina</taxon>
        <taxon>Agaricomycetes</taxon>
        <taxon>Agaricomycetidae</taxon>
        <taxon>Agaricales</taxon>
        <taxon>Agaricineae</taxon>
        <taxon>Nidulariaceae</taxon>
        <taxon>Crucibulum</taxon>
    </lineage>
</organism>
<dbReference type="InterPro" id="IPR001810">
    <property type="entry name" value="F-box_dom"/>
</dbReference>
<dbReference type="EMBL" id="ML213590">
    <property type="protein sequence ID" value="TFK44936.1"/>
    <property type="molecule type" value="Genomic_DNA"/>
</dbReference>
<dbReference type="AlphaFoldDB" id="A0A5C3MKM8"/>
<keyword evidence="3" id="KW-1185">Reference proteome</keyword>
<dbReference type="SMART" id="SM00256">
    <property type="entry name" value="FBOX"/>
    <property type="match status" value="1"/>
</dbReference>